<dbReference type="InterPro" id="IPR001930">
    <property type="entry name" value="Peptidase_M1"/>
</dbReference>
<dbReference type="PANTHER" id="PTHR11533">
    <property type="entry name" value="PROTEASE M1 ZINC METALLOPROTEASE"/>
    <property type="match status" value="1"/>
</dbReference>
<comment type="catalytic activity">
    <reaction evidence="1">
        <text>Release of an N-terminal amino acid, Xaa-|-Yaa- from a peptide, amide or arylamide. Xaa is preferably Ala, but may be most amino acids including Pro (slow action). When a terminal hydrophobic residue is followed by a prolyl residue, the two may be released as an intact Xaa-Pro dipeptide.</text>
        <dbReference type="EC" id="3.4.11.2"/>
    </reaction>
</comment>
<proteinExistence type="inferred from homology"/>
<dbReference type="CDD" id="cd09603">
    <property type="entry name" value="M1_APN_like"/>
    <property type="match status" value="1"/>
</dbReference>
<dbReference type="Pfam" id="PF17900">
    <property type="entry name" value="Peptidase_M1_N"/>
    <property type="match status" value="1"/>
</dbReference>
<dbReference type="EMBL" id="VYQF01000009">
    <property type="protein sequence ID" value="KAA9036096.1"/>
    <property type="molecule type" value="Genomic_DNA"/>
</dbReference>
<comment type="caution">
    <text evidence="14">The sequence shown here is derived from an EMBL/GenBank/DDBJ whole genome shotgun (WGS) entry which is preliminary data.</text>
</comment>
<dbReference type="InterPro" id="IPR045357">
    <property type="entry name" value="Aminopeptidase_N-like_N"/>
</dbReference>
<keyword evidence="8" id="KW-0479">Metal-binding</keyword>
<dbReference type="GO" id="GO:0005615">
    <property type="term" value="C:extracellular space"/>
    <property type="evidence" value="ECO:0007669"/>
    <property type="project" value="TreeGrafter"/>
</dbReference>
<dbReference type="GO" id="GO:0042277">
    <property type="term" value="F:peptide binding"/>
    <property type="evidence" value="ECO:0007669"/>
    <property type="project" value="TreeGrafter"/>
</dbReference>
<evidence type="ECO:0000256" key="8">
    <source>
        <dbReference type="ARBA" id="ARBA00022723"/>
    </source>
</evidence>
<dbReference type="GO" id="GO:0070006">
    <property type="term" value="F:metalloaminopeptidase activity"/>
    <property type="evidence" value="ECO:0007669"/>
    <property type="project" value="TreeGrafter"/>
</dbReference>
<comment type="cofactor">
    <cofactor evidence="2">
        <name>Zn(2+)</name>
        <dbReference type="ChEBI" id="CHEBI:29105"/>
    </cofactor>
</comment>
<dbReference type="SUPFAM" id="SSF63737">
    <property type="entry name" value="Leukotriene A4 hydrolase N-terminal domain"/>
    <property type="match status" value="1"/>
</dbReference>
<accession>A0A5J5IDS1</accession>
<evidence type="ECO:0000256" key="2">
    <source>
        <dbReference type="ARBA" id="ARBA00001947"/>
    </source>
</evidence>
<dbReference type="InterPro" id="IPR042097">
    <property type="entry name" value="Aminopeptidase_N-like_N_sf"/>
</dbReference>
<keyword evidence="15" id="KW-1185">Reference proteome</keyword>
<evidence type="ECO:0000256" key="5">
    <source>
        <dbReference type="ARBA" id="ARBA00015611"/>
    </source>
</evidence>
<dbReference type="AlphaFoldDB" id="A0A5J5IDS1"/>
<dbReference type="GO" id="GO:0016285">
    <property type="term" value="F:alanyl aminopeptidase activity"/>
    <property type="evidence" value="ECO:0007669"/>
    <property type="project" value="UniProtKB-EC"/>
</dbReference>
<evidence type="ECO:0000256" key="11">
    <source>
        <dbReference type="ARBA" id="ARBA00023049"/>
    </source>
</evidence>
<evidence type="ECO:0000256" key="1">
    <source>
        <dbReference type="ARBA" id="ARBA00000098"/>
    </source>
</evidence>
<keyword evidence="6" id="KW-0031">Aminopeptidase</keyword>
<keyword evidence="9" id="KW-0378">Hydrolase</keyword>
<evidence type="ECO:0000256" key="10">
    <source>
        <dbReference type="ARBA" id="ARBA00022833"/>
    </source>
</evidence>
<evidence type="ECO:0000256" key="6">
    <source>
        <dbReference type="ARBA" id="ARBA00022438"/>
    </source>
</evidence>
<dbReference type="GO" id="GO:0005737">
    <property type="term" value="C:cytoplasm"/>
    <property type="evidence" value="ECO:0007669"/>
    <property type="project" value="TreeGrafter"/>
</dbReference>
<evidence type="ECO:0000259" key="13">
    <source>
        <dbReference type="Pfam" id="PF17900"/>
    </source>
</evidence>
<dbReference type="GO" id="GO:0016020">
    <property type="term" value="C:membrane"/>
    <property type="evidence" value="ECO:0007669"/>
    <property type="project" value="TreeGrafter"/>
</dbReference>
<name>A0A5J5IDS1_9BACT</name>
<feature type="domain" description="Aminopeptidase N-like N-terminal" evidence="13">
    <location>
        <begin position="44"/>
        <end position="219"/>
    </location>
</feature>
<evidence type="ECO:0000256" key="7">
    <source>
        <dbReference type="ARBA" id="ARBA00022670"/>
    </source>
</evidence>
<dbReference type="RefSeq" id="WP_150416563.1">
    <property type="nucleotide sequence ID" value="NZ_VYQF01000009.1"/>
</dbReference>
<gene>
    <name evidence="14" type="ORF">FW778_19590</name>
</gene>
<dbReference type="InterPro" id="IPR014782">
    <property type="entry name" value="Peptidase_M1_dom"/>
</dbReference>
<organism evidence="14 15">
    <name type="scientific">Ginsengibacter hankyongi</name>
    <dbReference type="NCBI Taxonomy" id="2607284"/>
    <lineage>
        <taxon>Bacteria</taxon>
        <taxon>Pseudomonadati</taxon>
        <taxon>Bacteroidota</taxon>
        <taxon>Chitinophagia</taxon>
        <taxon>Chitinophagales</taxon>
        <taxon>Chitinophagaceae</taxon>
        <taxon>Ginsengibacter</taxon>
    </lineage>
</organism>
<evidence type="ECO:0000259" key="12">
    <source>
        <dbReference type="Pfam" id="PF01433"/>
    </source>
</evidence>
<dbReference type="PANTHER" id="PTHR11533:SF174">
    <property type="entry name" value="PUROMYCIN-SENSITIVE AMINOPEPTIDASE-RELATED"/>
    <property type="match status" value="1"/>
</dbReference>
<feature type="domain" description="Peptidase M1 membrane alanine aminopeptidase" evidence="12">
    <location>
        <begin position="272"/>
        <end position="461"/>
    </location>
</feature>
<evidence type="ECO:0000256" key="3">
    <source>
        <dbReference type="ARBA" id="ARBA00010136"/>
    </source>
</evidence>
<dbReference type="EC" id="3.4.11.2" evidence="4"/>
<comment type="similarity">
    <text evidence="3">Belongs to the peptidase M1 family.</text>
</comment>
<evidence type="ECO:0000313" key="14">
    <source>
        <dbReference type="EMBL" id="KAA9036096.1"/>
    </source>
</evidence>
<dbReference type="Gene3D" id="2.60.40.1730">
    <property type="entry name" value="tricorn interacting facor f3 domain"/>
    <property type="match status" value="1"/>
</dbReference>
<dbReference type="Pfam" id="PF01433">
    <property type="entry name" value="Peptidase_M1"/>
    <property type="match status" value="1"/>
</dbReference>
<sequence length="538" mass="61336">MKKTVHFLLFCFFTAGITAQDRDINYMSSGGKLNPIQANMDIRHYTLSLDVDIANQAITGYAVIDLILLQPTDTILFDLVHFLNVTKITEAKKKKTFYRDRDFIYVVDAGGFKAGRQSIKIEYNGKPPVAVKPPWEGGFSWKKDSTGNPWVSINCQLQGAKVYFPCKDHPSDEPNEGVDMFITVPRGLTVAGPGLLQSVSSKSNKKTFHWKTNYTISNYCIVFDIGQYVIIKRTYTTIKGNKVPMEFYVLEEDKSNAQKVLDLRERDSRILEKYFGEYPWVKEKIGIAEVPNSGMEHQTMVTYGGKFNYKKVCTMDYSSNLFHEFTHEWFANKVTNKDWAHIWIQEGITTYAEALFCREACGEGGYDSMMVKFKRSIKNKKPVVQGDEMDLKSAYYGSDVYTKGAFFMHTLRYVLGDALFFPTLKKLATDPQYTYSNLVTTDDVEHLFSNESGKDMKPLFDFYLRTTKKLEIAINQTGYNEYAVTSTNLPMPLDIDVLTDTGIQRITLSDKDKGVKIISSFTPVVDPKGYYLKNVTSE</sequence>
<dbReference type="GO" id="GO:0043171">
    <property type="term" value="P:peptide catabolic process"/>
    <property type="evidence" value="ECO:0007669"/>
    <property type="project" value="TreeGrafter"/>
</dbReference>
<dbReference type="PRINTS" id="PR00756">
    <property type="entry name" value="ALADIPTASE"/>
</dbReference>
<dbReference type="SUPFAM" id="SSF55486">
    <property type="entry name" value="Metalloproteases ('zincins'), catalytic domain"/>
    <property type="match status" value="1"/>
</dbReference>
<keyword evidence="10" id="KW-0862">Zinc</keyword>
<keyword evidence="7" id="KW-0645">Protease</keyword>
<dbReference type="Proteomes" id="UP000326903">
    <property type="component" value="Unassembled WGS sequence"/>
</dbReference>
<keyword evidence="11" id="KW-0482">Metalloprotease</keyword>
<dbReference type="Gene3D" id="1.10.390.10">
    <property type="entry name" value="Neutral Protease Domain 2"/>
    <property type="match status" value="1"/>
</dbReference>
<dbReference type="InterPro" id="IPR027268">
    <property type="entry name" value="Peptidase_M4/M1_CTD_sf"/>
</dbReference>
<evidence type="ECO:0000256" key="9">
    <source>
        <dbReference type="ARBA" id="ARBA00022801"/>
    </source>
</evidence>
<dbReference type="InterPro" id="IPR050344">
    <property type="entry name" value="Peptidase_M1_aminopeptidases"/>
</dbReference>
<dbReference type="GO" id="GO:0008270">
    <property type="term" value="F:zinc ion binding"/>
    <property type="evidence" value="ECO:0007669"/>
    <property type="project" value="InterPro"/>
</dbReference>
<evidence type="ECO:0000256" key="4">
    <source>
        <dbReference type="ARBA" id="ARBA00012564"/>
    </source>
</evidence>
<evidence type="ECO:0000313" key="15">
    <source>
        <dbReference type="Proteomes" id="UP000326903"/>
    </source>
</evidence>
<reference evidence="14 15" key="1">
    <citation type="submission" date="2019-09" db="EMBL/GenBank/DDBJ databases">
        <title>Draft genome sequence of Ginsengibacter sp. BR5-29.</title>
        <authorList>
            <person name="Im W.-T."/>
        </authorList>
    </citation>
    <scope>NUCLEOTIDE SEQUENCE [LARGE SCALE GENOMIC DNA]</scope>
    <source>
        <strain evidence="14 15">BR5-29</strain>
    </source>
</reference>
<dbReference type="GO" id="GO:0006508">
    <property type="term" value="P:proteolysis"/>
    <property type="evidence" value="ECO:0007669"/>
    <property type="project" value="UniProtKB-KW"/>
</dbReference>
<protein>
    <recommendedName>
        <fullName evidence="5">Aminopeptidase N</fullName>
        <ecNumber evidence="4">3.4.11.2</ecNumber>
    </recommendedName>
</protein>